<comment type="caution">
    <text evidence="4">The sequence shown here is derived from an EMBL/GenBank/DDBJ whole genome shotgun (WGS) entry which is preliminary data.</text>
</comment>
<dbReference type="EMBL" id="JAHLUH010000001">
    <property type="protein sequence ID" value="KAG7730782.1"/>
    <property type="molecule type" value="Genomic_DNA"/>
</dbReference>
<dbReference type="GO" id="GO:0003873">
    <property type="term" value="F:6-phosphofructo-2-kinase activity"/>
    <property type="evidence" value="ECO:0007669"/>
    <property type="project" value="InterPro"/>
</dbReference>
<evidence type="ECO:0000256" key="1">
    <source>
        <dbReference type="ARBA" id="ARBA00022741"/>
    </source>
</evidence>
<reference evidence="4" key="1">
    <citation type="journal article" date="2021" name="G3 (Bethesda)">
        <title>Genomic diversity, chromosomal rearrangements, and interspecies hybridization in the ogataea polymorpha species complex.</title>
        <authorList>
            <person name="Hanson S.J."/>
            <person name="Cinneide E.O."/>
            <person name="Salzberg L.I."/>
            <person name="Wolfe K.H."/>
            <person name="McGowan J."/>
            <person name="Fitzpatrick D.A."/>
            <person name="Matlin K."/>
        </authorList>
    </citation>
    <scope>NUCLEOTIDE SEQUENCE</scope>
    <source>
        <strain evidence="4">83-405-1</strain>
    </source>
</reference>
<name>A0AAN6D9U2_9ASCO</name>
<dbReference type="GO" id="GO:0005524">
    <property type="term" value="F:ATP binding"/>
    <property type="evidence" value="ECO:0007669"/>
    <property type="project" value="UniProtKB-KW"/>
</dbReference>
<organism evidence="4 5">
    <name type="scientific">Ogataea haglerorum</name>
    <dbReference type="NCBI Taxonomy" id="1937702"/>
    <lineage>
        <taxon>Eukaryota</taxon>
        <taxon>Fungi</taxon>
        <taxon>Dikarya</taxon>
        <taxon>Ascomycota</taxon>
        <taxon>Saccharomycotina</taxon>
        <taxon>Pichiomycetes</taxon>
        <taxon>Pichiales</taxon>
        <taxon>Pichiaceae</taxon>
        <taxon>Ogataea</taxon>
    </lineage>
</organism>
<dbReference type="InterPro" id="IPR013079">
    <property type="entry name" value="6Phosfructo_kin"/>
</dbReference>
<dbReference type="PANTHER" id="PTHR10606:SF32">
    <property type="entry name" value="6-PHOSPHOFRUCTO-2-KINASE 1"/>
    <property type="match status" value="1"/>
</dbReference>
<evidence type="ECO:0000259" key="3">
    <source>
        <dbReference type="Pfam" id="PF01591"/>
    </source>
</evidence>
<sequence length="345" mass="39493">MLSESNTGVSSTRTQSTTSIATIQTAATTPEFFPSLVESEVGNLLHANLFSLDQREVVDDDTESATTELVADTAEPEREKWAICLVGLPASGKSTVAEQLETYVNRVKRADLRFKSFNAGNVRRRYEKQLTHKFDFDFTKSATQRLRELYAFEALNELTSSLIRDEIDVGVFDATNTTKERRKKVVQTIRQTAAEANVVINVAILEVCCANISLRRYNIERKTTNKDYYGVPREEAITDFLKRVEKYEKIYEEVTLDEIDQLDVNYFIMSNVGESFSYKCGQRSNEKNNVGRFESVLLQHIYDFLLHYRSTFGQQYLSEVEKFYADGYKPIKQALATNEYTVHNV</sequence>
<accession>A0AAN6D9U2</accession>
<dbReference type="Proteomes" id="UP000738402">
    <property type="component" value="Unassembled WGS sequence"/>
</dbReference>
<dbReference type="Gene3D" id="3.40.50.300">
    <property type="entry name" value="P-loop containing nucleotide triphosphate hydrolases"/>
    <property type="match status" value="1"/>
</dbReference>
<gene>
    <name evidence="4" type="ORF">KL933_000577</name>
</gene>
<dbReference type="GO" id="GO:0006003">
    <property type="term" value="P:fructose 2,6-bisphosphate metabolic process"/>
    <property type="evidence" value="ECO:0007669"/>
    <property type="project" value="InterPro"/>
</dbReference>
<evidence type="ECO:0000313" key="4">
    <source>
        <dbReference type="EMBL" id="KAG7730782.1"/>
    </source>
</evidence>
<feature type="domain" description="6-phosphofructo-2-kinase" evidence="3">
    <location>
        <begin position="77"/>
        <end position="277"/>
    </location>
</feature>
<dbReference type="InterPro" id="IPR003094">
    <property type="entry name" value="6Pfruct_kin"/>
</dbReference>
<dbReference type="PRINTS" id="PR00991">
    <property type="entry name" value="6PFRUCTKNASE"/>
</dbReference>
<dbReference type="SUPFAM" id="SSF52540">
    <property type="entry name" value="P-loop containing nucleoside triphosphate hydrolases"/>
    <property type="match status" value="1"/>
</dbReference>
<evidence type="ECO:0000256" key="2">
    <source>
        <dbReference type="ARBA" id="ARBA00022840"/>
    </source>
</evidence>
<dbReference type="InterPro" id="IPR027417">
    <property type="entry name" value="P-loop_NTPase"/>
</dbReference>
<keyword evidence="1" id="KW-0547">Nucleotide-binding</keyword>
<dbReference type="Pfam" id="PF01591">
    <property type="entry name" value="6PF2K"/>
    <property type="match status" value="1"/>
</dbReference>
<dbReference type="PANTHER" id="PTHR10606">
    <property type="entry name" value="6-PHOSPHOFRUCTO-2-KINASE/FRUCTOSE-2,6-BISPHOSPHATASE"/>
    <property type="match status" value="1"/>
</dbReference>
<dbReference type="AlphaFoldDB" id="A0AAN6D9U2"/>
<dbReference type="GO" id="GO:0006000">
    <property type="term" value="P:fructose metabolic process"/>
    <property type="evidence" value="ECO:0007669"/>
    <property type="project" value="InterPro"/>
</dbReference>
<protein>
    <recommendedName>
        <fullName evidence="3">6-phosphofructo-2-kinase domain-containing protein</fullName>
    </recommendedName>
</protein>
<keyword evidence="2" id="KW-0067">ATP-binding</keyword>
<proteinExistence type="predicted"/>
<evidence type="ECO:0000313" key="5">
    <source>
        <dbReference type="Proteomes" id="UP000738402"/>
    </source>
</evidence>
<dbReference type="GO" id="GO:0005829">
    <property type="term" value="C:cytosol"/>
    <property type="evidence" value="ECO:0007669"/>
    <property type="project" value="TreeGrafter"/>
</dbReference>